<name>A0A4Q9PHK8_9APHY</name>
<evidence type="ECO:0000256" key="1">
    <source>
        <dbReference type="SAM" id="MobiDB-lite"/>
    </source>
</evidence>
<sequence>MRGRRGVGGSPRVLSINQVPWRPSARGRRSEAWQQPPRRCSHRLSTECLAILPVHPAAFGTGGADAIYMDGDCIDALVSACARDIADRRRPHISIGMHRG</sequence>
<keyword evidence="3" id="KW-1185">Reference proteome</keyword>
<gene>
    <name evidence="2" type="ORF">BD310DRAFT_938638</name>
</gene>
<reference evidence="2 3" key="1">
    <citation type="submission" date="2019-01" db="EMBL/GenBank/DDBJ databases">
        <title>Draft genome sequences of three monokaryotic isolates of the white-rot basidiomycete fungus Dichomitus squalens.</title>
        <authorList>
            <consortium name="DOE Joint Genome Institute"/>
            <person name="Lopez S.C."/>
            <person name="Andreopoulos B."/>
            <person name="Pangilinan J."/>
            <person name="Lipzen A."/>
            <person name="Riley R."/>
            <person name="Ahrendt S."/>
            <person name="Ng V."/>
            <person name="Barry K."/>
            <person name="Daum C."/>
            <person name="Grigoriev I.V."/>
            <person name="Hilden K.S."/>
            <person name="Makela M.R."/>
            <person name="de Vries R.P."/>
        </authorList>
    </citation>
    <scope>NUCLEOTIDE SEQUENCE [LARGE SCALE GENOMIC DNA]</scope>
    <source>
        <strain evidence="2 3">CBS 464.89</strain>
    </source>
</reference>
<dbReference type="EMBL" id="ML145222">
    <property type="protein sequence ID" value="TBU53182.1"/>
    <property type="molecule type" value="Genomic_DNA"/>
</dbReference>
<organism evidence="2 3">
    <name type="scientific">Dichomitus squalens</name>
    <dbReference type="NCBI Taxonomy" id="114155"/>
    <lineage>
        <taxon>Eukaryota</taxon>
        <taxon>Fungi</taxon>
        <taxon>Dikarya</taxon>
        <taxon>Basidiomycota</taxon>
        <taxon>Agaricomycotina</taxon>
        <taxon>Agaricomycetes</taxon>
        <taxon>Polyporales</taxon>
        <taxon>Polyporaceae</taxon>
        <taxon>Dichomitus</taxon>
    </lineage>
</organism>
<evidence type="ECO:0000313" key="3">
    <source>
        <dbReference type="Proteomes" id="UP000292082"/>
    </source>
</evidence>
<feature type="region of interest" description="Disordered" evidence="1">
    <location>
        <begin position="1"/>
        <end position="38"/>
    </location>
</feature>
<protein>
    <submittedName>
        <fullName evidence="2">Uncharacterized protein</fullName>
    </submittedName>
</protein>
<dbReference type="AlphaFoldDB" id="A0A4Q9PHK8"/>
<proteinExistence type="predicted"/>
<accession>A0A4Q9PHK8</accession>
<evidence type="ECO:0000313" key="2">
    <source>
        <dbReference type="EMBL" id="TBU53182.1"/>
    </source>
</evidence>
<dbReference type="Proteomes" id="UP000292082">
    <property type="component" value="Unassembled WGS sequence"/>
</dbReference>